<reference evidence="3" key="2">
    <citation type="submission" date="2021-12" db="EMBL/GenBank/DDBJ databases">
        <title>Resequencing data analysis of finger millet.</title>
        <authorList>
            <person name="Hatakeyama M."/>
            <person name="Aluri S."/>
            <person name="Balachadran M.T."/>
            <person name="Sivarajan S.R."/>
            <person name="Poveda L."/>
            <person name="Shimizu-Inatsugi R."/>
            <person name="Schlapbach R."/>
            <person name="Sreeman S.M."/>
            <person name="Shimizu K.K."/>
        </authorList>
    </citation>
    <scope>NUCLEOTIDE SEQUENCE</scope>
</reference>
<evidence type="ECO:0000313" key="3">
    <source>
        <dbReference type="EMBL" id="GJN14535.1"/>
    </source>
</evidence>
<organism evidence="3 4">
    <name type="scientific">Eleusine coracana subsp. coracana</name>
    <dbReference type="NCBI Taxonomy" id="191504"/>
    <lineage>
        <taxon>Eukaryota</taxon>
        <taxon>Viridiplantae</taxon>
        <taxon>Streptophyta</taxon>
        <taxon>Embryophyta</taxon>
        <taxon>Tracheophyta</taxon>
        <taxon>Spermatophyta</taxon>
        <taxon>Magnoliopsida</taxon>
        <taxon>Liliopsida</taxon>
        <taxon>Poales</taxon>
        <taxon>Poaceae</taxon>
        <taxon>PACMAD clade</taxon>
        <taxon>Chloridoideae</taxon>
        <taxon>Cynodonteae</taxon>
        <taxon>Eleusininae</taxon>
        <taxon>Eleusine</taxon>
    </lineage>
</organism>
<accession>A0AAV5DWI3</accession>
<dbReference type="SUPFAM" id="SSF56112">
    <property type="entry name" value="Protein kinase-like (PK-like)"/>
    <property type="match status" value="1"/>
</dbReference>
<protein>
    <submittedName>
        <fullName evidence="3">Uncharacterized protein</fullName>
    </submittedName>
</protein>
<reference evidence="3" key="1">
    <citation type="journal article" date="2018" name="DNA Res.">
        <title>Multiple hybrid de novo genome assembly of finger millet, an orphan allotetraploid crop.</title>
        <authorList>
            <person name="Hatakeyama M."/>
            <person name="Aluri S."/>
            <person name="Balachadran M.T."/>
            <person name="Sivarajan S.R."/>
            <person name="Patrignani A."/>
            <person name="Gruter S."/>
            <person name="Poveda L."/>
            <person name="Shimizu-Inatsugi R."/>
            <person name="Baeten J."/>
            <person name="Francoijs K.J."/>
            <person name="Nataraja K.N."/>
            <person name="Reddy Y.A.N."/>
            <person name="Phadnis S."/>
            <person name="Ravikumar R.L."/>
            <person name="Schlapbach R."/>
            <person name="Sreeman S.M."/>
            <person name="Shimizu K.K."/>
        </authorList>
    </citation>
    <scope>NUCLEOTIDE SEQUENCE</scope>
</reference>
<evidence type="ECO:0000256" key="2">
    <source>
        <dbReference type="SAM" id="Phobius"/>
    </source>
</evidence>
<keyword evidence="2" id="KW-0812">Transmembrane</keyword>
<dbReference type="AlphaFoldDB" id="A0AAV5DWI3"/>
<keyword evidence="2" id="KW-0472">Membrane</keyword>
<feature type="transmembrane region" description="Helical" evidence="2">
    <location>
        <begin position="44"/>
        <end position="67"/>
    </location>
</feature>
<sequence length="219" mass="23956">MEDEDDDDGSRRRGGRQRGYANFGSVANNDGDEDDDVFDTSLNALSGVSLFALLPVIVMGATADLSIAVEERRRWKSTGKISGEVPARARGLTVKVLFEATDHEDESDQLHKIFGVLGVPDKEAMKDMKPQDLDLAREVSKWRARRRGAGKLRSDSTLRKLVPSKVLSNDGFEVLQGLLTCNPRNRLTAVAALQLPWFANDDSSPGTAAIPKQIVTVGY</sequence>
<feature type="region of interest" description="Disordered" evidence="1">
    <location>
        <begin position="1"/>
        <end position="32"/>
    </location>
</feature>
<dbReference type="InterPro" id="IPR011009">
    <property type="entry name" value="Kinase-like_dom_sf"/>
</dbReference>
<gene>
    <name evidence="3" type="primary">gb01376</name>
    <name evidence="3" type="ORF">PR202_gb01376</name>
</gene>
<name>A0AAV5DWI3_ELECO</name>
<evidence type="ECO:0000313" key="4">
    <source>
        <dbReference type="Proteomes" id="UP001054889"/>
    </source>
</evidence>
<keyword evidence="4" id="KW-1185">Reference proteome</keyword>
<evidence type="ECO:0000256" key="1">
    <source>
        <dbReference type="SAM" id="MobiDB-lite"/>
    </source>
</evidence>
<proteinExistence type="predicted"/>
<dbReference type="Proteomes" id="UP001054889">
    <property type="component" value="Unassembled WGS sequence"/>
</dbReference>
<comment type="caution">
    <text evidence="3">The sequence shown here is derived from an EMBL/GenBank/DDBJ whole genome shotgun (WGS) entry which is preliminary data.</text>
</comment>
<dbReference type="Gene3D" id="1.10.510.10">
    <property type="entry name" value="Transferase(Phosphotransferase) domain 1"/>
    <property type="match status" value="1"/>
</dbReference>
<keyword evidence="2" id="KW-1133">Transmembrane helix</keyword>
<dbReference type="EMBL" id="BQKI01000071">
    <property type="protein sequence ID" value="GJN14535.1"/>
    <property type="molecule type" value="Genomic_DNA"/>
</dbReference>